<dbReference type="InterPro" id="IPR007248">
    <property type="entry name" value="Mpv17_PMP22"/>
</dbReference>
<dbReference type="EMBL" id="CAJHUC010002690">
    <property type="protein sequence ID" value="CAD7704197.1"/>
    <property type="molecule type" value="Genomic_DNA"/>
</dbReference>
<evidence type="ECO:0000313" key="8">
    <source>
        <dbReference type="Proteomes" id="UP000708148"/>
    </source>
</evidence>
<feature type="transmembrane region" description="Helical" evidence="6">
    <location>
        <begin position="116"/>
        <end position="135"/>
    </location>
</feature>
<proteinExistence type="inferred from homology"/>
<evidence type="ECO:0000256" key="3">
    <source>
        <dbReference type="ARBA" id="ARBA00022692"/>
    </source>
</evidence>
<evidence type="ECO:0000256" key="6">
    <source>
        <dbReference type="RuleBase" id="RU363053"/>
    </source>
</evidence>
<dbReference type="GO" id="GO:0016020">
    <property type="term" value="C:membrane"/>
    <property type="evidence" value="ECO:0007669"/>
    <property type="project" value="UniProtKB-SubCell"/>
</dbReference>
<dbReference type="GO" id="GO:0005737">
    <property type="term" value="C:cytoplasm"/>
    <property type="evidence" value="ECO:0007669"/>
    <property type="project" value="TreeGrafter"/>
</dbReference>
<sequence length="138" mass="15708">MLLSRQDWGRTARFSFVGLTLHGPSFHYAFQLLDRCLGTATTLSMAAYKTVVGQVTIFPLYVSAFYWYMGLLEGQDMAGAMERVRRAFWPTMVTGTAFWPVANMANFLYVPLKYRVAYVGCLGLVWNSFLSWSNCHYG</sequence>
<dbReference type="PANTHER" id="PTHR11266">
    <property type="entry name" value="PEROXISOMAL MEMBRANE PROTEIN 2, PXMP2 MPV17"/>
    <property type="match status" value="1"/>
</dbReference>
<comment type="caution">
    <text evidence="7">The sequence shown here is derived from an EMBL/GenBank/DDBJ whole genome shotgun (WGS) entry which is preliminary data.</text>
</comment>
<accession>A0A8S1JEK4</accession>
<keyword evidence="5 6" id="KW-0472">Membrane</keyword>
<evidence type="ECO:0000313" key="7">
    <source>
        <dbReference type="EMBL" id="CAD7704197.1"/>
    </source>
</evidence>
<evidence type="ECO:0000256" key="5">
    <source>
        <dbReference type="ARBA" id="ARBA00023136"/>
    </source>
</evidence>
<organism evidence="7 8">
    <name type="scientific">Ostreobium quekettii</name>
    <dbReference type="NCBI Taxonomy" id="121088"/>
    <lineage>
        <taxon>Eukaryota</taxon>
        <taxon>Viridiplantae</taxon>
        <taxon>Chlorophyta</taxon>
        <taxon>core chlorophytes</taxon>
        <taxon>Ulvophyceae</taxon>
        <taxon>TCBD clade</taxon>
        <taxon>Bryopsidales</taxon>
        <taxon>Ostreobineae</taxon>
        <taxon>Ostreobiaceae</taxon>
        <taxon>Ostreobium</taxon>
    </lineage>
</organism>
<comment type="similarity">
    <text evidence="2 6">Belongs to the peroxisomal membrane protein PXMP2/4 family.</text>
</comment>
<dbReference type="Pfam" id="PF04117">
    <property type="entry name" value="Mpv17_PMP22"/>
    <property type="match status" value="1"/>
</dbReference>
<reference evidence="7" key="1">
    <citation type="submission" date="2020-12" db="EMBL/GenBank/DDBJ databases">
        <authorList>
            <person name="Iha C."/>
        </authorList>
    </citation>
    <scope>NUCLEOTIDE SEQUENCE</scope>
</reference>
<evidence type="ECO:0000256" key="4">
    <source>
        <dbReference type="ARBA" id="ARBA00022989"/>
    </source>
</evidence>
<dbReference type="Proteomes" id="UP000708148">
    <property type="component" value="Unassembled WGS sequence"/>
</dbReference>
<protein>
    <submittedName>
        <fullName evidence="7">Uncharacterized protein</fullName>
    </submittedName>
</protein>
<comment type="subcellular location">
    <subcellularLocation>
        <location evidence="1">Membrane</location>
        <topology evidence="1">Multi-pass membrane protein</topology>
    </subcellularLocation>
</comment>
<feature type="transmembrane region" description="Helical" evidence="6">
    <location>
        <begin position="50"/>
        <end position="68"/>
    </location>
</feature>
<keyword evidence="8" id="KW-1185">Reference proteome</keyword>
<dbReference type="OrthoDB" id="10267969at2759"/>
<dbReference type="PANTHER" id="PTHR11266:SF116">
    <property type="entry name" value="MPV17-LIKE PROTEIN"/>
    <property type="match status" value="1"/>
</dbReference>
<gene>
    <name evidence="7" type="ORF">OSTQU699_LOCUS9554</name>
</gene>
<feature type="transmembrane region" description="Helical" evidence="6">
    <location>
        <begin position="88"/>
        <end position="110"/>
    </location>
</feature>
<evidence type="ECO:0000256" key="2">
    <source>
        <dbReference type="ARBA" id="ARBA00006824"/>
    </source>
</evidence>
<keyword evidence="4 6" id="KW-1133">Transmembrane helix</keyword>
<evidence type="ECO:0000256" key="1">
    <source>
        <dbReference type="ARBA" id="ARBA00004141"/>
    </source>
</evidence>
<name>A0A8S1JEK4_9CHLO</name>
<dbReference type="AlphaFoldDB" id="A0A8S1JEK4"/>
<keyword evidence="3 6" id="KW-0812">Transmembrane</keyword>